<evidence type="ECO:0000313" key="2">
    <source>
        <dbReference type="Proteomes" id="UP000190888"/>
    </source>
</evidence>
<gene>
    <name evidence="1" type="ORF">SAMN04488132_10851</name>
</gene>
<accession>A0A1T4QCG9</accession>
<dbReference type="InterPro" id="IPR039498">
    <property type="entry name" value="NTP_transf_5"/>
</dbReference>
<dbReference type="STRING" id="413434.SAMN04488132_10851"/>
<proteinExistence type="predicted"/>
<dbReference type="Pfam" id="PF14907">
    <property type="entry name" value="NTP_transf_5"/>
    <property type="match status" value="1"/>
</dbReference>
<keyword evidence="2" id="KW-1185">Reference proteome</keyword>
<dbReference type="AlphaFoldDB" id="A0A1T4QCG9"/>
<reference evidence="1 2" key="1">
    <citation type="submission" date="2017-02" db="EMBL/GenBank/DDBJ databases">
        <authorList>
            <person name="Peterson S.W."/>
        </authorList>
    </citation>
    <scope>NUCLEOTIDE SEQUENCE [LARGE SCALE GENOMIC DNA]</scope>
    <source>
        <strain evidence="1 2">DSM 22335</strain>
    </source>
</reference>
<name>A0A1T4QCG9_9BACT</name>
<sequence length="388" mass="44042">MEIEVIKNRYNPEIALLLLCCRVFTGSVNAGAINDFIAGTPVDWAHFYQLAAAHRIRPVLHAVFSDTGINADTGVKERLRSFCMSHTAFALKKCNESERLTALLAEQGITVKTYKGSDFAKVAYGNISLRESADIDIMINQSDLDRIIPIMEANGFMMDDTLYYRRFRKRYLSAEKEAVFNYNAEKGFMQADLHYRPSKYYMNYTGTFSEMLDDGYLLASRRFNEYDYLKLMLVNSAVADYFPDIRSVLDLAMMYQKTGNAAGNLGDIPVVYSQLSSLLIKDLLGMGAADEKAVPESVRSVSKALRERLLTMQQKQRVSFGKAFYYNIRLSENIAQKMSAVRRAIHFALTPNGRDIDSHYLPFWTLYYLSRPFRLLVKAATGKAGTNK</sequence>
<dbReference type="GO" id="GO:0016740">
    <property type="term" value="F:transferase activity"/>
    <property type="evidence" value="ECO:0007669"/>
    <property type="project" value="UniProtKB-KW"/>
</dbReference>
<dbReference type="RefSeq" id="WP_078831991.1">
    <property type="nucleotide sequence ID" value="NZ_FUWH01000008.1"/>
</dbReference>
<dbReference type="OrthoDB" id="637487at2"/>
<organism evidence="1 2">
    <name type="scientific">Sediminibacterium ginsengisoli</name>
    <dbReference type="NCBI Taxonomy" id="413434"/>
    <lineage>
        <taxon>Bacteria</taxon>
        <taxon>Pseudomonadati</taxon>
        <taxon>Bacteroidota</taxon>
        <taxon>Chitinophagia</taxon>
        <taxon>Chitinophagales</taxon>
        <taxon>Chitinophagaceae</taxon>
        <taxon>Sediminibacterium</taxon>
    </lineage>
</organism>
<keyword evidence="1" id="KW-0808">Transferase</keyword>
<evidence type="ECO:0000313" key="1">
    <source>
        <dbReference type="EMBL" id="SKA01493.1"/>
    </source>
</evidence>
<dbReference type="Proteomes" id="UP000190888">
    <property type="component" value="Unassembled WGS sequence"/>
</dbReference>
<dbReference type="EMBL" id="FUWH01000008">
    <property type="protein sequence ID" value="SKA01493.1"/>
    <property type="molecule type" value="Genomic_DNA"/>
</dbReference>
<protein>
    <submittedName>
        <fullName evidence="1">Uncharacterized nucleotidyltransferase</fullName>
    </submittedName>
</protein>